<dbReference type="EMBL" id="PPED02000003">
    <property type="protein sequence ID" value="PWN69302.1"/>
    <property type="molecule type" value="Genomic_DNA"/>
</dbReference>
<dbReference type="AlphaFoldDB" id="A0A316X684"/>
<reference evidence="1 2" key="1">
    <citation type="submission" date="2018-04" db="EMBL/GenBank/DDBJ databases">
        <title>Draft Genome Sequence of Phosphate-Solubilizing Chryseobacterium sp. ISE14 that is a Biocontrol and Plant Growth-Promoting Rhizobacterium Isolated from Cucumber.</title>
        <authorList>
            <person name="Jeong J.-J."/>
            <person name="Sang M.K."/>
            <person name="Choi I.-G."/>
            <person name="Kim K.D."/>
        </authorList>
    </citation>
    <scope>NUCLEOTIDE SEQUENCE [LARGE SCALE GENOMIC DNA]</scope>
    <source>
        <strain evidence="1 2">ISE14</strain>
    </source>
</reference>
<evidence type="ECO:0000313" key="1">
    <source>
        <dbReference type="EMBL" id="PWN69302.1"/>
    </source>
</evidence>
<dbReference type="OrthoDB" id="1259524at2"/>
<gene>
    <name evidence="1" type="ORF">C1631_014705</name>
</gene>
<dbReference type="Proteomes" id="UP000236594">
    <property type="component" value="Unassembled WGS sequence"/>
</dbReference>
<sequence>MEELIYQKIQEYDSKMENFKISFTDHTLSIDDLISLYRFRNEIARTEDVKKLTQKIHDDFCLIKQQCHENIKFVIARYDGIARMFFFSEDYSKIFSDHQF</sequence>
<evidence type="ECO:0000313" key="2">
    <source>
        <dbReference type="Proteomes" id="UP000236594"/>
    </source>
</evidence>
<comment type="caution">
    <text evidence="1">The sequence shown here is derived from an EMBL/GenBank/DDBJ whole genome shotgun (WGS) entry which is preliminary data.</text>
</comment>
<keyword evidence="2" id="KW-1185">Reference proteome</keyword>
<protein>
    <submittedName>
        <fullName evidence="1">Uncharacterized protein</fullName>
    </submittedName>
</protein>
<dbReference type="RefSeq" id="WP_103250028.1">
    <property type="nucleotide sequence ID" value="NZ_PPED02000003.1"/>
</dbReference>
<organism evidence="1 2">
    <name type="scientific">Chryseobacterium phosphatilyticum</name>
    <dbReference type="NCBI Taxonomy" id="475075"/>
    <lineage>
        <taxon>Bacteria</taxon>
        <taxon>Pseudomonadati</taxon>
        <taxon>Bacteroidota</taxon>
        <taxon>Flavobacteriia</taxon>
        <taxon>Flavobacteriales</taxon>
        <taxon>Weeksellaceae</taxon>
        <taxon>Chryseobacterium group</taxon>
        <taxon>Chryseobacterium</taxon>
    </lineage>
</organism>
<name>A0A316X684_9FLAO</name>
<proteinExistence type="predicted"/>
<accession>A0A316X684</accession>